<evidence type="ECO:0000313" key="3">
    <source>
        <dbReference type="Proteomes" id="UP000663891"/>
    </source>
</evidence>
<proteinExistence type="predicted"/>
<feature type="region of interest" description="Disordered" evidence="1">
    <location>
        <begin position="72"/>
        <end position="102"/>
    </location>
</feature>
<dbReference type="Proteomes" id="UP000663891">
    <property type="component" value="Unassembled WGS sequence"/>
</dbReference>
<evidence type="ECO:0000256" key="1">
    <source>
        <dbReference type="SAM" id="MobiDB-lite"/>
    </source>
</evidence>
<accession>A0A815Q2I2</accession>
<dbReference type="OrthoDB" id="10562083at2759"/>
<evidence type="ECO:0000313" key="2">
    <source>
        <dbReference type="EMBL" id="CAF1457706.1"/>
    </source>
</evidence>
<organism evidence="2 3">
    <name type="scientific">Adineta steineri</name>
    <dbReference type="NCBI Taxonomy" id="433720"/>
    <lineage>
        <taxon>Eukaryota</taxon>
        <taxon>Metazoa</taxon>
        <taxon>Spiralia</taxon>
        <taxon>Gnathifera</taxon>
        <taxon>Rotifera</taxon>
        <taxon>Eurotatoria</taxon>
        <taxon>Bdelloidea</taxon>
        <taxon>Adinetida</taxon>
        <taxon>Adinetidae</taxon>
        <taxon>Adineta</taxon>
    </lineage>
</organism>
<feature type="compositionally biased region" description="Polar residues" evidence="1">
    <location>
        <begin position="90"/>
        <end position="100"/>
    </location>
</feature>
<reference evidence="2" key="1">
    <citation type="submission" date="2021-02" db="EMBL/GenBank/DDBJ databases">
        <authorList>
            <person name="Nowell W R."/>
        </authorList>
    </citation>
    <scope>NUCLEOTIDE SEQUENCE</scope>
</reference>
<dbReference type="AlphaFoldDB" id="A0A815Q2I2"/>
<gene>
    <name evidence="2" type="ORF">VCS650_LOCUS39856</name>
</gene>
<sequence>MSSFCCSLCPTNRRFDSFAKMFQHITLYHQNEPNFNITCALNNARGVLYKTYSAYKAHVYRQHISELHLKNKSNNNSNITSSESEQQEIMNNSSMRLGTNNDDDDILDSVDDDIQATLIDDDCETNIFNSASFFDSSNTDESIPEL</sequence>
<dbReference type="EMBL" id="CAJNON010001382">
    <property type="protein sequence ID" value="CAF1457706.1"/>
    <property type="molecule type" value="Genomic_DNA"/>
</dbReference>
<comment type="caution">
    <text evidence="2">The sequence shown here is derived from an EMBL/GenBank/DDBJ whole genome shotgun (WGS) entry which is preliminary data.</text>
</comment>
<protein>
    <submittedName>
        <fullName evidence="2">Uncharacterized protein</fullName>
    </submittedName>
</protein>
<name>A0A815Q2I2_9BILA</name>
<feature type="compositionally biased region" description="Low complexity" evidence="1">
    <location>
        <begin position="72"/>
        <end position="89"/>
    </location>
</feature>